<keyword evidence="3" id="KW-1185">Reference proteome</keyword>
<dbReference type="InterPro" id="IPR001810">
    <property type="entry name" value="F-box_dom"/>
</dbReference>
<accession>A0A8H4QMC1</accession>
<dbReference type="AlphaFoldDB" id="A0A8H4QMC1"/>
<sequence>MLPNSCPPFISNHVVISSRCKYRCSSSTCYSNFYYFMFPAGLLPNWPGNVMDTAALDVRPGDYDAIRATEAKMPRLPEELLMYIFQQYVTLQDLSDREEMSGVYFSSRSRSDVMKLLKVNRTWRRVALGTSELWTSVYICNPTHRTLVVARQWLAISLERIKILFLHAELKSGDAASLEDALGFLLHILQYTRSLKLDLSHCDADISSEEYTGVIQLLLDQFTQHAHSPVELIDIRLSDSIRTPLAHYFALLWIRLTSFPKIREINWDFKRISIPSNATSYPPGWQSRALTHIDVRACELADLYALLSIGPNIEEVRMRQLVFGTIHRINSQPTLLHPKLQVLALQTNSHDVLSIFSKLSLPILHTLKLIYRPGGPMDSAFPEFIERSMPPLSSLTYHGMQPREAMRSSGPSEPTFNYFHRHNPAYLDICTRLSTVEHIALWNEVTPDLLRSLMDRFPGDSGRHKLVPNVVCIDLCVVDVDGNLVCDLILSRSVVYRHGGNLQRVILRRTEPFDEEVEGKLRSMSEDGVYISREDLWPDFRRVEL</sequence>
<organism evidence="2 3">
    <name type="scientific">Agrocybe pediades</name>
    <dbReference type="NCBI Taxonomy" id="84607"/>
    <lineage>
        <taxon>Eukaryota</taxon>
        <taxon>Fungi</taxon>
        <taxon>Dikarya</taxon>
        <taxon>Basidiomycota</taxon>
        <taxon>Agaricomycotina</taxon>
        <taxon>Agaricomycetes</taxon>
        <taxon>Agaricomycetidae</taxon>
        <taxon>Agaricales</taxon>
        <taxon>Agaricineae</taxon>
        <taxon>Strophariaceae</taxon>
        <taxon>Agrocybe</taxon>
    </lineage>
</organism>
<evidence type="ECO:0000313" key="2">
    <source>
        <dbReference type="EMBL" id="KAF4613613.1"/>
    </source>
</evidence>
<comment type="caution">
    <text evidence="2">The sequence shown here is derived from an EMBL/GenBank/DDBJ whole genome shotgun (WGS) entry which is preliminary data.</text>
</comment>
<protein>
    <recommendedName>
        <fullName evidence="1">F-box domain-containing protein</fullName>
    </recommendedName>
</protein>
<feature type="domain" description="F-box" evidence="1">
    <location>
        <begin position="74"/>
        <end position="139"/>
    </location>
</feature>
<dbReference type="Pfam" id="PF12937">
    <property type="entry name" value="F-box-like"/>
    <property type="match status" value="1"/>
</dbReference>
<reference evidence="2 3" key="1">
    <citation type="submission" date="2019-12" db="EMBL/GenBank/DDBJ databases">
        <authorList>
            <person name="Floudas D."/>
            <person name="Bentzer J."/>
            <person name="Ahren D."/>
            <person name="Johansson T."/>
            <person name="Persson P."/>
            <person name="Tunlid A."/>
        </authorList>
    </citation>
    <scope>NUCLEOTIDE SEQUENCE [LARGE SCALE GENOMIC DNA]</scope>
    <source>
        <strain evidence="2 3">CBS 102.39</strain>
    </source>
</reference>
<dbReference type="EMBL" id="JAACJL010000045">
    <property type="protein sequence ID" value="KAF4613613.1"/>
    <property type="molecule type" value="Genomic_DNA"/>
</dbReference>
<dbReference type="Proteomes" id="UP000521872">
    <property type="component" value="Unassembled WGS sequence"/>
</dbReference>
<evidence type="ECO:0000259" key="1">
    <source>
        <dbReference type="Pfam" id="PF12937"/>
    </source>
</evidence>
<evidence type="ECO:0000313" key="3">
    <source>
        <dbReference type="Proteomes" id="UP000521872"/>
    </source>
</evidence>
<proteinExistence type="predicted"/>
<gene>
    <name evidence="2" type="ORF">D9613_008188</name>
</gene>
<name>A0A8H4QMC1_9AGAR</name>